<dbReference type="EMBL" id="WSEL01000006">
    <property type="protein sequence ID" value="MVQ30522.1"/>
    <property type="molecule type" value="Genomic_DNA"/>
</dbReference>
<dbReference type="CDD" id="cd19166">
    <property type="entry name" value="HemeO-bac"/>
    <property type="match status" value="1"/>
</dbReference>
<protein>
    <recommendedName>
        <fullName evidence="3">Biliverdin-producing heme oxygenase</fullName>
    </recommendedName>
</protein>
<comment type="caution">
    <text evidence="1">The sequence shown here is derived from an EMBL/GenBank/DDBJ whole genome shotgun (WGS) entry which is preliminary data.</text>
</comment>
<name>A0A6N8IUZ5_9BURK</name>
<dbReference type="Gene3D" id="1.20.910.10">
    <property type="entry name" value="Heme oxygenase-like"/>
    <property type="match status" value="1"/>
</dbReference>
<dbReference type="InterPro" id="IPR016053">
    <property type="entry name" value="Haem_Oase-like"/>
</dbReference>
<dbReference type="GO" id="GO:0004392">
    <property type="term" value="F:heme oxygenase (decyclizing) activity"/>
    <property type="evidence" value="ECO:0007669"/>
    <property type="project" value="InterPro"/>
</dbReference>
<evidence type="ECO:0008006" key="3">
    <source>
        <dbReference type="Google" id="ProtNLM"/>
    </source>
</evidence>
<keyword evidence="2" id="KW-1185">Reference proteome</keyword>
<organism evidence="1 2">
    <name type="scientific">Ramlibacter pinisoli</name>
    <dbReference type="NCBI Taxonomy" id="2682844"/>
    <lineage>
        <taxon>Bacteria</taxon>
        <taxon>Pseudomonadati</taxon>
        <taxon>Pseudomonadota</taxon>
        <taxon>Betaproteobacteria</taxon>
        <taxon>Burkholderiales</taxon>
        <taxon>Comamonadaceae</taxon>
        <taxon>Ramlibacter</taxon>
    </lineage>
</organism>
<evidence type="ECO:0000313" key="1">
    <source>
        <dbReference type="EMBL" id="MVQ30522.1"/>
    </source>
</evidence>
<dbReference type="GO" id="GO:0006788">
    <property type="term" value="P:heme oxidation"/>
    <property type="evidence" value="ECO:0007669"/>
    <property type="project" value="InterPro"/>
</dbReference>
<dbReference type="InterPro" id="IPR016084">
    <property type="entry name" value="Haem_Oase-like_multi-hlx"/>
</dbReference>
<dbReference type="Proteomes" id="UP000469385">
    <property type="component" value="Unassembled WGS sequence"/>
</dbReference>
<evidence type="ECO:0000313" key="2">
    <source>
        <dbReference type="Proteomes" id="UP000469385"/>
    </source>
</evidence>
<proteinExistence type="predicted"/>
<gene>
    <name evidence="1" type="ORF">GON04_13755</name>
</gene>
<dbReference type="SUPFAM" id="SSF48613">
    <property type="entry name" value="Heme oxygenase-like"/>
    <property type="match status" value="1"/>
</dbReference>
<accession>A0A6N8IUZ5</accession>
<sequence length="212" mass="22436">MVREQDDKPVPSVRQLTGAGATTLDLLRQATAGRHAAIESQLGLRQGFGRAHYGRVLQGFDAFLAVWEPRLLRALPLHLQPWFTAGRRAALARRDLGALGLPALPWLARVPPLAGPAEALGSLYVLEGSALGGQVIAAQVQRHLGLRPEHGLAYFHGGGAGTAARWRAFQRLLADALDADPAGQAGAVRAAVATFDGLIATFDSLLHERAAA</sequence>
<dbReference type="Pfam" id="PF01126">
    <property type="entry name" value="Heme_oxygenase"/>
    <property type="match status" value="1"/>
</dbReference>
<reference evidence="1 2" key="1">
    <citation type="submission" date="2019-12" db="EMBL/GenBank/DDBJ databases">
        <authorList>
            <person name="Huq M.A."/>
        </authorList>
    </citation>
    <scope>NUCLEOTIDE SEQUENCE [LARGE SCALE GENOMIC DNA]</scope>
    <source>
        <strain evidence="1 2">MAH-25</strain>
    </source>
</reference>
<dbReference type="RefSeq" id="WP_157398650.1">
    <property type="nucleotide sequence ID" value="NZ_WSEL01000006.1"/>
</dbReference>
<dbReference type="AlphaFoldDB" id="A0A6N8IUZ5"/>